<feature type="signal peptide" evidence="2">
    <location>
        <begin position="1"/>
        <end position="19"/>
    </location>
</feature>
<evidence type="ECO:0000313" key="3">
    <source>
        <dbReference type="EMBL" id="MDP9499684.1"/>
    </source>
</evidence>
<dbReference type="Proteomes" id="UP001224083">
    <property type="component" value="Unassembled WGS sequence"/>
</dbReference>
<proteinExistence type="predicted"/>
<feature type="coiled-coil region" evidence="1">
    <location>
        <begin position="155"/>
        <end position="182"/>
    </location>
</feature>
<accession>A0ABT9KC88</accession>
<feature type="coiled-coil region" evidence="1">
    <location>
        <begin position="61"/>
        <end position="113"/>
    </location>
</feature>
<evidence type="ECO:0000256" key="1">
    <source>
        <dbReference type="SAM" id="Coils"/>
    </source>
</evidence>
<dbReference type="PROSITE" id="PS51257">
    <property type="entry name" value="PROKAR_LIPOPROTEIN"/>
    <property type="match status" value="1"/>
</dbReference>
<evidence type="ECO:0008006" key="5">
    <source>
        <dbReference type="Google" id="ProtNLM"/>
    </source>
</evidence>
<sequence>MKNILQISLASLFALSLVACDNANNTSTNAEPASKMEITLNPQEQFRKDYEAFDKWQVATDQKMNKEVDALQQKVAEMEKGKQLSPEEINTFISNLRTQLQATSAELDGLQLKDPDVLRLAEKTKEAHTTAIDTLELVVKATANPVEAQKDLAVLGSKLEAMEKLQAEVETQKEKLKQQYQQK</sequence>
<comment type="caution">
    <text evidence="3">The sequence shown here is derived from an EMBL/GenBank/DDBJ whole genome shotgun (WGS) entry which is preliminary data.</text>
</comment>
<organism evidence="3 4">
    <name type="scientific">Bisgaard Taxon 45</name>
    <dbReference type="NCBI Taxonomy" id="304289"/>
    <lineage>
        <taxon>Bacteria</taxon>
        <taxon>Pseudomonadati</taxon>
        <taxon>Pseudomonadota</taxon>
        <taxon>Gammaproteobacteria</taxon>
        <taxon>Pasteurellales</taxon>
        <taxon>Pasteurellaceae</taxon>
    </lineage>
</organism>
<keyword evidence="2" id="KW-0732">Signal</keyword>
<feature type="chain" id="PRO_5046273351" description="Lipoprotein HlpB" evidence="2">
    <location>
        <begin position="20"/>
        <end position="183"/>
    </location>
</feature>
<dbReference type="EMBL" id="JAQAHH010000002">
    <property type="protein sequence ID" value="MDP9499684.1"/>
    <property type="molecule type" value="Genomic_DNA"/>
</dbReference>
<reference evidence="3 4" key="1">
    <citation type="submission" date="2022-12" db="EMBL/GenBank/DDBJ databases">
        <title>Genome sequence of Pasteurellaceae Bisgaard Taxon 45.</title>
        <authorList>
            <person name="Foggin C."/>
            <person name="Rosen L.E."/>
            <person name="Henton M."/>
            <person name="Buys A."/>
            <person name="Floyd T."/>
            <person name="Turner A.D."/>
            <person name="Tarbin J."/>
            <person name="Lloyd A.S."/>
            <person name="Chaitezvi C."/>
            <person name="Ellis R.J."/>
            <person name="Roberts H.C."/>
            <person name="Dastjerdi A."/>
            <person name="Nunez A."/>
            <person name="Van Vliet A.H."/>
            <person name="Steinbach F."/>
        </authorList>
    </citation>
    <scope>NUCLEOTIDE SEQUENCE [LARGE SCALE GENOMIC DNA]</scope>
    <source>
        <strain evidence="3 4">VF20HR</strain>
    </source>
</reference>
<keyword evidence="4" id="KW-1185">Reference proteome</keyword>
<protein>
    <recommendedName>
        <fullName evidence="5">Lipoprotein HlpB</fullName>
    </recommendedName>
</protein>
<keyword evidence="1" id="KW-0175">Coiled coil</keyword>
<name>A0ABT9KC88_9PAST</name>
<gene>
    <name evidence="3" type="ORF">O7M46_01795</name>
</gene>
<evidence type="ECO:0000313" key="4">
    <source>
        <dbReference type="Proteomes" id="UP001224083"/>
    </source>
</evidence>
<evidence type="ECO:0000256" key="2">
    <source>
        <dbReference type="SAM" id="SignalP"/>
    </source>
</evidence>